<dbReference type="Proteomes" id="UP001233164">
    <property type="component" value="Unassembled WGS sequence"/>
</dbReference>
<reference evidence="1 2" key="1">
    <citation type="submission" date="2023-06" db="EMBL/GenBank/DDBJ databases">
        <title>Rhodococcus indonesiensis sp. nov a new member of the Rhodococcus ruber lineage isolated from a sediment of neutral hot spring.</title>
        <authorList>
            <person name="Kusuma A.B."/>
            <person name="Fenylestari G."/>
            <person name="Ammar F."/>
            <person name="Nouioui I."/>
            <person name="Goodfellow M."/>
        </authorList>
    </citation>
    <scope>NUCLEOTIDE SEQUENCE [LARGE SCALE GENOMIC DNA]</scope>
    <source>
        <strain evidence="1 2">CSLK01-03</strain>
    </source>
</reference>
<evidence type="ECO:0008006" key="3">
    <source>
        <dbReference type="Google" id="ProtNLM"/>
    </source>
</evidence>
<name>A0ABT7RN54_9NOCA</name>
<organism evidence="1 2">
    <name type="scientific">Rhodococcus indonesiensis</name>
    <dbReference type="NCBI Taxonomy" id="3055869"/>
    <lineage>
        <taxon>Bacteria</taxon>
        <taxon>Bacillati</taxon>
        <taxon>Actinomycetota</taxon>
        <taxon>Actinomycetes</taxon>
        <taxon>Mycobacteriales</taxon>
        <taxon>Nocardiaceae</taxon>
        <taxon>Rhodococcus</taxon>
    </lineage>
</organism>
<accession>A0ABT7RN54</accession>
<sequence length="113" mass="12331">MTQFSLTVPVQVERYSGGVVDELGNETEGWSAPESVLVFGWEAPVSAEQVLAGHERVVVDVKLYAGRSIAIGPRDHITLDGKAFEVVGYPQDPNNNPWWQPGLVTVLLRSLEG</sequence>
<evidence type="ECO:0000313" key="2">
    <source>
        <dbReference type="Proteomes" id="UP001233164"/>
    </source>
</evidence>
<evidence type="ECO:0000313" key="1">
    <source>
        <dbReference type="EMBL" id="MDM7488714.1"/>
    </source>
</evidence>
<comment type="caution">
    <text evidence="1">The sequence shown here is derived from an EMBL/GenBank/DDBJ whole genome shotgun (WGS) entry which is preliminary data.</text>
</comment>
<gene>
    <name evidence="1" type="ORF">QT969_10465</name>
</gene>
<dbReference type="EMBL" id="JAUBOF010000027">
    <property type="protein sequence ID" value="MDM7488714.1"/>
    <property type="molecule type" value="Genomic_DNA"/>
</dbReference>
<keyword evidence="2" id="KW-1185">Reference proteome</keyword>
<proteinExistence type="predicted"/>
<dbReference type="RefSeq" id="WP_289378782.1">
    <property type="nucleotide sequence ID" value="NZ_JAUBOF010000027.1"/>
</dbReference>
<protein>
    <recommendedName>
        <fullName evidence="3">Head-to-tail stopper</fullName>
    </recommendedName>
</protein>